<reference evidence="1" key="1">
    <citation type="submission" date="2020-05" db="EMBL/GenBank/DDBJ databases">
        <authorList>
            <person name="Rincon C."/>
            <person name="Sanders R I."/>
            <person name="Robbins C."/>
            <person name="Chaturvedi A."/>
        </authorList>
    </citation>
    <scope>NUCLEOTIDE SEQUENCE</scope>
    <source>
        <strain evidence="1">CHB12</strain>
    </source>
</reference>
<name>A0A916EER7_9GLOM</name>
<dbReference type="AlphaFoldDB" id="A0A916EER7"/>
<sequence>MNETWEIYFRINKTTARVLPSIDSIVTKRCARVQELDIQCTPVYWGKYDKFSSFHYFSCGNSRCDHVLIHESDETYLHMVSRIRVKRDPHLRSIF</sequence>
<gene>
    <name evidence="1" type="ORF">CHRIB12_LOCUS17753</name>
</gene>
<organism evidence="1 2">
    <name type="scientific">Rhizophagus irregularis</name>
    <dbReference type="NCBI Taxonomy" id="588596"/>
    <lineage>
        <taxon>Eukaryota</taxon>
        <taxon>Fungi</taxon>
        <taxon>Fungi incertae sedis</taxon>
        <taxon>Mucoromycota</taxon>
        <taxon>Glomeromycotina</taxon>
        <taxon>Glomeromycetes</taxon>
        <taxon>Glomerales</taxon>
        <taxon>Glomeraceae</taxon>
        <taxon>Rhizophagus</taxon>
    </lineage>
</organism>
<dbReference type="EMBL" id="CAGKOT010000045">
    <property type="protein sequence ID" value="CAB5381948.1"/>
    <property type="molecule type" value="Genomic_DNA"/>
</dbReference>
<dbReference type="Proteomes" id="UP000684084">
    <property type="component" value="Unassembled WGS sequence"/>
</dbReference>
<dbReference type="OrthoDB" id="10376958at2759"/>
<protein>
    <submittedName>
        <fullName evidence="1">Uncharacterized protein</fullName>
    </submittedName>
</protein>
<comment type="caution">
    <text evidence="1">The sequence shown here is derived from an EMBL/GenBank/DDBJ whole genome shotgun (WGS) entry which is preliminary data.</text>
</comment>
<evidence type="ECO:0000313" key="2">
    <source>
        <dbReference type="Proteomes" id="UP000684084"/>
    </source>
</evidence>
<evidence type="ECO:0000313" key="1">
    <source>
        <dbReference type="EMBL" id="CAB5381948.1"/>
    </source>
</evidence>
<proteinExistence type="predicted"/>
<accession>A0A916EER7</accession>